<dbReference type="InterPro" id="IPR019554">
    <property type="entry name" value="Soluble_ligand-bd"/>
</dbReference>
<keyword evidence="6" id="KW-1185">Reference proteome</keyword>
<accession>A0A1I7MYB6</accession>
<dbReference type="Proteomes" id="UP000199537">
    <property type="component" value="Unassembled WGS sequence"/>
</dbReference>
<feature type="domain" description="Polysaccharide export protein N-terminal" evidence="3">
    <location>
        <begin position="168"/>
        <end position="233"/>
    </location>
</feature>
<gene>
    <name evidence="5" type="ORF">SAMN05660895_0103</name>
</gene>
<dbReference type="InterPro" id="IPR049712">
    <property type="entry name" value="Poly_export"/>
</dbReference>
<dbReference type="GO" id="GO:0015159">
    <property type="term" value="F:polysaccharide transmembrane transporter activity"/>
    <property type="evidence" value="ECO:0007669"/>
    <property type="project" value="InterPro"/>
</dbReference>
<feature type="domain" description="Soluble ligand binding" evidence="4">
    <location>
        <begin position="422"/>
        <end position="455"/>
    </location>
</feature>
<dbReference type="EMBL" id="FPCJ01000001">
    <property type="protein sequence ID" value="SFV27402.1"/>
    <property type="molecule type" value="Genomic_DNA"/>
</dbReference>
<feature type="domain" description="Soluble ligand binding" evidence="4">
    <location>
        <begin position="735"/>
        <end position="776"/>
    </location>
</feature>
<dbReference type="Pfam" id="PF10531">
    <property type="entry name" value="SLBB"/>
    <property type="match status" value="6"/>
</dbReference>
<dbReference type="PANTHER" id="PTHR33619:SF3">
    <property type="entry name" value="POLYSACCHARIDE EXPORT PROTEIN GFCE-RELATED"/>
    <property type="match status" value="1"/>
</dbReference>
<feature type="domain" description="Soluble ligand binding" evidence="4">
    <location>
        <begin position="254"/>
        <end position="300"/>
    </location>
</feature>
<evidence type="ECO:0000313" key="6">
    <source>
        <dbReference type="Proteomes" id="UP000199537"/>
    </source>
</evidence>
<organism evidence="5 6">
    <name type="scientific">Thermoflavifilum thermophilum</name>
    <dbReference type="NCBI Taxonomy" id="1393122"/>
    <lineage>
        <taxon>Bacteria</taxon>
        <taxon>Pseudomonadati</taxon>
        <taxon>Bacteroidota</taxon>
        <taxon>Chitinophagia</taxon>
        <taxon>Chitinophagales</taxon>
        <taxon>Chitinophagaceae</taxon>
        <taxon>Thermoflavifilum</taxon>
    </lineage>
</organism>
<evidence type="ECO:0000259" key="3">
    <source>
        <dbReference type="Pfam" id="PF02563"/>
    </source>
</evidence>
<feature type="domain" description="Soluble ligand binding" evidence="4">
    <location>
        <begin position="609"/>
        <end position="656"/>
    </location>
</feature>
<evidence type="ECO:0000313" key="5">
    <source>
        <dbReference type="EMBL" id="SFV27402.1"/>
    </source>
</evidence>
<feature type="chain" id="PRO_5011607883" evidence="2">
    <location>
        <begin position="35"/>
        <end position="841"/>
    </location>
</feature>
<evidence type="ECO:0000256" key="1">
    <source>
        <dbReference type="ARBA" id="ARBA00022729"/>
    </source>
</evidence>
<sequence>MFILISFKHKFMLRFLRHIAAICLCLGLFMHSFAQNLPSGAVPMNLGNVQVDQLSDEQVRQFMLQAQQSGLSDAQIAQMALARGMSTTELQKLQARIARIRAQDSLQLQSLRQAGLQDTGLHRFGYVSGDTTSVARLMHALDALRPHIFGEELFRNPNLTFEPDLNIPTPKNYQVGPGDEIVIDIYGYSEASYRLIVSKEGSINIPYIGIVYVNGLTIDEAAQRIKSKLSTVYSTIATGKTSVQVSIGRIRSIKVTLLGEITQPGTYTLPSLATVFNALYASGGPTPNGSFRDIEVIRNNKVIDTVDVYDFLMKGDQSKNIRLQDQDVIRVPVYQTHVLITGQIKRPGIYELKPQETLSDLLHYAGGFTDSAYTASIKAVQLTPTQKKVTDIPANQYVVFQPQNGDQYYVSSILDRYLNRVIIQGAVYRPGTFALTQGLTLKQLIEKADGLREDAFLPRGYIVRLNPDLTTSIVQFNVANIMNGTDPDITLQREDVVQIYSIFDLRDQYTVSIEGAVRNPGTYRYADSMTLEDLIMQAGGFQEGATPRKIEVARRVKNSNPLSDSARLAQVFEVSVNRDFSLKARQFILQPFDVVVVRLEPGYEVQKQVRIEGEVLYPGIYTLTSRNERISDLIKRAGGLTAFAYPEGASLRRPYKNLADTSLTPQERMNILARLQGGITTDSTSRLEQMEMLQRPRNELVGIELKEILQHPGSKYDLILKEGDVITIPSELQTVQINGEVLYPSSTPFEKGRGVKYYISRAGGFSLNAKKNRVYVLYANGFVKGTGHFLFIRDYPKVEPGAQIFVPRKPERQKVTVGEVFGFTSSVVSLTAAILAIVRLL</sequence>
<feature type="domain" description="Soluble ligand binding" evidence="4">
    <location>
        <begin position="340"/>
        <end position="380"/>
    </location>
</feature>
<keyword evidence="1 2" id="KW-0732">Signal</keyword>
<dbReference type="AlphaFoldDB" id="A0A1I7MYB6"/>
<name>A0A1I7MYB6_9BACT</name>
<dbReference type="Gene3D" id="3.30.1950.10">
    <property type="entry name" value="wza like domain"/>
    <property type="match status" value="1"/>
</dbReference>
<feature type="domain" description="Soluble ligand binding" evidence="4">
    <location>
        <begin position="511"/>
        <end position="557"/>
    </location>
</feature>
<reference evidence="6" key="1">
    <citation type="submission" date="2016-10" db="EMBL/GenBank/DDBJ databases">
        <authorList>
            <person name="Varghese N."/>
            <person name="Submissions S."/>
        </authorList>
    </citation>
    <scope>NUCLEOTIDE SEQUENCE [LARGE SCALE GENOMIC DNA]</scope>
    <source>
        <strain evidence="6">DSM 14807</strain>
    </source>
</reference>
<evidence type="ECO:0000256" key="2">
    <source>
        <dbReference type="SAM" id="SignalP"/>
    </source>
</evidence>
<dbReference type="Gene3D" id="3.10.560.10">
    <property type="entry name" value="Outer membrane lipoprotein wza domain like"/>
    <property type="match status" value="6"/>
</dbReference>
<feature type="signal peptide" evidence="2">
    <location>
        <begin position="1"/>
        <end position="34"/>
    </location>
</feature>
<dbReference type="InterPro" id="IPR003715">
    <property type="entry name" value="Poly_export_N"/>
</dbReference>
<dbReference type="PANTHER" id="PTHR33619">
    <property type="entry name" value="POLYSACCHARIDE EXPORT PROTEIN GFCE-RELATED"/>
    <property type="match status" value="1"/>
</dbReference>
<proteinExistence type="predicted"/>
<evidence type="ECO:0000259" key="4">
    <source>
        <dbReference type="Pfam" id="PF10531"/>
    </source>
</evidence>
<protein>
    <submittedName>
        <fullName evidence="5">Protein involved in polysaccharide export, contains SLBB domain of the beta-grasp fold</fullName>
    </submittedName>
</protein>
<dbReference type="Pfam" id="PF02563">
    <property type="entry name" value="Poly_export"/>
    <property type="match status" value="1"/>
</dbReference>
<dbReference type="STRING" id="1393122.SAMN05660895_0103"/>